<organism evidence="2 3">
    <name type="scientific">Brevibacillus agri</name>
    <dbReference type="NCBI Taxonomy" id="51101"/>
    <lineage>
        <taxon>Bacteria</taxon>
        <taxon>Bacillati</taxon>
        <taxon>Bacillota</taxon>
        <taxon>Bacilli</taxon>
        <taxon>Bacillales</taxon>
        <taxon>Paenibacillaceae</taxon>
        <taxon>Brevibacillus</taxon>
    </lineage>
</organism>
<proteinExistence type="predicted"/>
<name>A0A3M8B7D1_9BACL</name>
<dbReference type="EMBL" id="BJOD01000021">
    <property type="protein sequence ID" value="GED26243.1"/>
    <property type="molecule type" value="Genomic_DNA"/>
</dbReference>
<evidence type="ECO:0000313" key="1">
    <source>
        <dbReference type="EMBL" id="GED26243.1"/>
    </source>
</evidence>
<reference evidence="2 3" key="1">
    <citation type="submission" date="2018-10" db="EMBL/GenBank/DDBJ databases">
        <title>Phylogenomics of Brevibacillus.</title>
        <authorList>
            <person name="Dunlap C."/>
        </authorList>
    </citation>
    <scope>NUCLEOTIDE SEQUENCE [LARGE SCALE GENOMIC DNA]</scope>
    <source>
        <strain evidence="2 3">NRRL NRS 1219</strain>
    </source>
</reference>
<evidence type="ECO:0000313" key="4">
    <source>
        <dbReference type="Proteomes" id="UP000317180"/>
    </source>
</evidence>
<dbReference type="InterPro" id="IPR045527">
    <property type="entry name" value="DUF6470"/>
</dbReference>
<reference evidence="1 4" key="2">
    <citation type="submission" date="2019-06" db="EMBL/GenBank/DDBJ databases">
        <title>Whole genome shotgun sequence of Brevibacillus agri NBRC 15538.</title>
        <authorList>
            <person name="Hosoyama A."/>
            <person name="Uohara A."/>
            <person name="Ohji S."/>
            <person name="Ichikawa N."/>
        </authorList>
    </citation>
    <scope>NUCLEOTIDE SEQUENCE [LARGE SCALE GENOMIC DNA]</scope>
    <source>
        <strain evidence="1 4">NBRC 15538</strain>
    </source>
</reference>
<keyword evidence="4" id="KW-1185">Reference proteome</keyword>
<dbReference type="AlphaFoldDB" id="A0A3M8B7D1"/>
<sequence>MRLPQIQIRQTYAQLGLKITKPVQEIRQPQAELNLRQEPAILDIKQAKGQLSIDTSEARENLDLRSSAQRTRNNADYGRQKVLEAIAQISMEGDRLAAIENKGANPIVDISFEESIIYQSREIIAEGSIIGDGIEIRYDLQPAQINVQVRGKKMDPVIHRPVHNYTPGKVEGYMRQWNRVEFDVVGLYVDQKM</sequence>
<dbReference type="RefSeq" id="WP_005829801.1">
    <property type="nucleotide sequence ID" value="NZ_BJOD01000021.1"/>
</dbReference>
<dbReference type="OrthoDB" id="2112831at2"/>
<dbReference type="Proteomes" id="UP000276178">
    <property type="component" value="Unassembled WGS sequence"/>
</dbReference>
<evidence type="ECO:0000313" key="2">
    <source>
        <dbReference type="EMBL" id="RNB59280.1"/>
    </source>
</evidence>
<dbReference type="Proteomes" id="UP000317180">
    <property type="component" value="Unassembled WGS sequence"/>
</dbReference>
<protein>
    <recommendedName>
        <fullName evidence="5">YviE</fullName>
    </recommendedName>
</protein>
<evidence type="ECO:0008006" key="5">
    <source>
        <dbReference type="Google" id="ProtNLM"/>
    </source>
</evidence>
<dbReference type="GeneID" id="82809739"/>
<comment type="caution">
    <text evidence="2">The sequence shown here is derived from an EMBL/GenBank/DDBJ whole genome shotgun (WGS) entry which is preliminary data.</text>
</comment>
<dbReference type="EMBL" id="RHHN01000013">
    <property type="protein sequence ID" value="RNB59280.1"/>
    <property type="molecule type" value="Genomic_DNA"/>
</dbReference>
<dbReference type="Pfam" id="PF20074">
    <property type="entry name" value="DUF6470"/>
    <property type="match status" value="1"/>
</dbReference>
<accession>A0A3M8B7D1</accession>
<evidence type="ECO:0000313" key="3">
    <source>
        <dbReference type="Proteomes" id="UP000276178"/>
    </source>
</evidence>
<gene>
    <name evidence="1" type="ORF">BAG01nite_23450</name>
    <name evidence="2" type="ORF">EB820_04365</name>
</gene>